<protein>
    <submittedName>
        <fullName evidence="2">Uncharacterized protein</fullName>
    </submittedName>
</protein>
<evidence type="ECO:0000313" key="2">
    <source>
        <dbReference type="EMBL" id="KAF6156683.1"/>
    </source>
</evidence>
<reference evidence="2 3" key="1">
    <citation type="journal article" date="2020" name="IScience">
        <title>Genome Sequencing of the Endangered Kingdonia uniflora (Circaeasteraceae, Ranunculales) Reveals Potential Mechanisms of Evolutionary Specialization.</title>
        <authorList>
            <person name="Sun Y."/>
            <person name="Deng T."/>
            <person name="Zhang A."/>
            <person name="Moore M.J."/>
            <person name="Landis J.B."/>
            <person name="Lin N."/>
            <person name="Zhang H."/>
            <person name="Zhang X."/>
            <person name="Huang J."/>
            <person name="Zhang X."/>
            <person name="Sun H."/>
            <person name="Wang H."/>
        </authorList>
    </citation>
    <scope>NUCLEOTIDE SEQUENCE [LARGE SCALE GENOMIC DNA]</scope>
    <source>
        <strain evidence="2">TB1705</strain>
        <tissue evidence="2">Leaf</tissue>
    </source>
</reference>
<gene>
    <name evidence="2" type="ORF">GIB67_017819</name>
</gene>
<proteinExistence type="predicted"/>
<accession>A0A7J7MP66</accession>
<dbReference type="AlphaFoldDB" id="A0A7J7MP66"/>
<name>A0A7J7MP66_9MAGN</name>
<dbReference type="GO" id="GO:0008017">
    <property type="term" value="F:microtubule binding"/>
    <property type="evidence" value="ECO:0007669"/>
    <property type="project" value="InterPro"/>
</dbReference>
<comment type="caution">
    <text evidence="2">The sequence shown here is derived from an EMBL/GenBank/DDBJ whole genome shotgun (WGS) entry which is preliminary data.</text>
</comment>
<evidence type="ECO:0000256" key="1">
    <source>
        <dbReference type="SAM" id="MobiDB-lite"/>
    </source>
</evidence>
<dbReference type="Proteomes" id="UP000541444">
    <property type="component" value="Unassembled WGS sequence"/>
</dbReference>
<evidence type="ECO:0000313" key="3">
    <source>
        <dbReference type="Proteomes" id="UP000541444"/>
    </source>
</evidence>
<feature type="compositionally biased region" description="Basic residues" evidence="1">
    <location>
        <begin position="104"/>
        <end position="113"/>
    </location>
</feature>
<sequence>MKSGRGLDTIVATGQKDPIDKPISLTTVSGEVTLTGDVIEIFPRLVGDLDRTIPTTRAKSPKFGRAKDSPKSEGIKISSGRTSRLSLDEKVSQNGLTKGSSPQHCKKPLRKSLPKLPSEKSTLANSTEVVISTQQLECDNSDQTEDPIIQDTEASIEEELQPESMLNALEISAE</sequence>
<dbReference type="PANTHER" id="PTHR31358:SF29">
    <property type="entry name" value="PROTEIN WVD2-LIKE 5-RELATED"/>
    <property type="match status" value="1"/>
</dbReference>
<feature type="compositionally biased region" description="Polar residues" evidence="1">
    <location>
        <begin position="92"/>
        <end position="103"/>
    </location>
</feature>
<dbReference type="OrthoDB" id="1939285at2759"/>
<dbReference type="PANTHER" id="PTHR31358">
    <property type="entry name" value="PROTEIN WVD2-LIKE 4"/>
    <property type="match status" value="1"/>
</dbReference>
<feature type="region of interest" description="Disordered" evidence="1">
    <location>
        <begin position="50"/>
        <end position="128"/>
    </location>
</feature>
<dbReference type="EMBL" id="JACGCM010001311">
    <property type="protein sequence ID" value="KAF6156683.1"/>
    <property type="molecule type" value="Genomic_DNA"/>
</dbReference>
<dbReference type="InterPro" id="IPR044833">
    <property type="entry name" value="WDL5/6"/>
</dbReference>
<feature type="compositionally biased region" description="Basic and acidic residues" evidence="1">
    <location>
        <begin position="65"/>
        <end position="74"/>
    </location>
</feature>
<organism evidence="2 3">
    <name type="scientific">Kingdonia uniflora</name>
    <dbReference type="NCBI Taxonomy" id="39325"/>
    <lineage>
        <taxon>Eukaryota</taxon>
        <taxon>Viridiplantae</taxon>
        <taxon>Streptophyta</taxon>
        <taxon>Embryophyta</taxon>
        <taxon>Tracheophyta</taxon>
        <taxon>Spermatophyta</taxon>
        <taxon>Magnoliopsida</taxon>
        <taxon>Ranunculales</taxon>
        <taxon>Circaeasteraceae</taxon>
        <taxon>Kingdonia</taxon>
    </lineage>
</organism>
<keyword evidence="3" id="KW-1185">Reference proteome</keyword>